<evidence type="ECO:0000313" key="7">
    <source>
        <dbReference type="EMBL" id="XDT70926.1"/>
    </source>
</evidence>
<dbReference type="InterPro" id="IPR052165">
    <property type="entry name" value="Membrane_assoc_protease"/>
</dbReference>
<organism evidence="7">
    <name type="scientific">Thermohahella caldifontis</name>
    <dbReference type="NCBI Taxonomy" id="3142973"/>
    <lineage>
        <taxon>Bacteria</taxon>
        <taxon>Pseudomonadati</taxon>
        <taxon>Pseudomonadota</taxon>
        <taxon>Gammaproteobacteria</taxon>
        <taxon>Oceanospirillales</taxon>
        <taxon>Hahellaceae</taxon>
        <taxon>Thermohahella</taxon>
    </lineage>
</organism>
<dbReference type="EMBL" id="CP154858">
    <property type="protein sequence ID" value="XDT70926.1"/>
    <property type="molecule type" value="Genomic_DNA"/>
</dbReference>
<protein>
    <submittedName>
        <fullName evidence="7">NfeD family protein</fullName>
    </submittedName>
</protein>
<keyword evidence="3 5" id="KW-1133">Transmembrane helix</keyword>
<dbReference type="PANTHER" id="PTHR33507">
    <property type="entry name" value="INNER MEMBRANE PROTEIN YBBJ"/>
    <property type="match status" value="1"/>
</dbReference>
<evidence type="ECO:0000256" key="2">
    <source>
        <dbReference type="ARBA" id="ARBA00022692"/>
    </source>
</evidence>
<dbReference type="SUPFAM" id="SSF141322">
    <property type="entry name" value="NfeD domain-like"/>
    <property type="match status" value="1"/>
</dbReference>
<dbReference type="RefSeq" id="WP_369599967.1">
    <property type="nucleotide sequence ID" value="NZ_CP154858.1"/>
</dbReference>
<evidence type="ECO:0000259" key="6">
    <source>
        <dbReference type="Pfam" id="PF01957"/>
    </source>
</evidence>
<keyword evidence="4 5" id="KW-0472">Membrane</keyword>
<dbReference type="InterPro" id="IPR012340">
    <property type="entry name" value="NA-bd_OB-fold"/>
</dbReference>
<sequence length="156" mass="17149">MTVEMLLEGLTRWEWWAIAGIILLVAEAFSSTEFMVWIGLAALTLALIAASVEPRWEVNLVLFSGLSFVYTLLGRRYWRKVGKHTDDPTLNHRSLALVGRVCTVAERVTEAEGRVRVGDTTWSAVAAPGKGPFEPGTEVRVIAARGTLLIVDDKPA</sequence>
<accession>A0AB39USH9</accession>
<evidence type="ECO:0000256" key="5">
    <source>
        <dbReference type="SAM" id="Phobius"/>
    </source>
</evidence>
<evidence type="ECO:0000256" key="1">
    <source>
        <dbReference type="ARBA" id="ARBA00004141"/>
    </source>
</evidence>
<evidence type="ECO:0000256" key="3">
    <source>
        <dbReference type="ARBA" id="ARBA00022989"/>
    </source>
</evidence>
<keyword evidence="2 5" id="KW-0812">Transmembrane</keyword>
<feature type="transmembrane region" description="Helical" evidence="5">
    <location>
        <begin position="13"/>
        <end position="29"/>
    </location>
</feature>
<comment type="subcellular location">
    <subcellularLocation>
        <location evidence="1">Membrane</location>
        <topology evidence="1">Multi-pass membrane protein</topology>
    </subcellularLocation>
</comment>
<dbReference type="KEGG" id="tcd:AAIA72_08875"/>
<feature type="domain" description="NfeD-like C-terminal" evidence="6">
    <location>
        <begin position="96"/>
        <end position="151"/>
    </location>
</feature>
<evidence type="ECO:0000256" key="4">
    <source>
        <dbReference type="ARBA" id="ARBA00023136"/>
    </source>
</evidence>
<dbReference type="InterPro" id="IPR002810">
    <property type="entry name" value="NfeD-like_C"/>
</dbReference>
<name>A0AB39USH9_9GAMM</name>
<dbReference type="GO" id="GO:0005886">
    <property type="term" value="C:plasma membrane"/>
    <property type="evidence" value="ECO:0007669"/>
    <property type="project" value="TreeGrafter"/>
</dbReference>
<dbReference type="PANTHER" id="PTHR33507:SF3">
    <property type="entry name" value="INNER MEMBRANE PROTEIN YBBJ"/>
    <property type="match status" value="1"/>
</dbReference>
<feature type="transmembrane region" description="Helical" evidence="5">
    <location>
        <begin position="58"/>
        <end position="74"/>
    </location>
</feature>
<gene>
    <name evidence="7" type="ORF">AAIA72_08875</name>
</gene>
<feature type="transmembrane region" description="Helical" evidence="5">
    <location>
        <begin position="34"/>
        <end position="52"/>
    </location>
</feature>
<dbReference type="AlphaFoldDB" id="A0AB39USH9"/>
<reference evidence="7" key="1">
    <citation type="submission" date="2024-05" db="EMBL/GenBank/DDBJ databases">
        <title>Genome sequencing of novel strain.</title>
        <authorList>
            <person name="Ganbat D."/>
            <person name="Ganbat S."/>
            <person name="Lee S.-J."/>
        </authorList>
    </citation>
    <scope>NUCLEOTIDE SEQUENCE</scope>
    <source>
        <strain evidence="7">SMD15-11</strain>
    </source>
</reference>
<dbReference type="Pfam" id="PF01957">
    <property type="entry name" value="NfeD"/>
    <property type="match status" value="1"/>
</dbReference>
<proteinExistence type="predicted"/>
<dbReference type="Gene3D" id="2.40.50.140">
    <property type="entry name" value="Nucleic acid-binding proteins"/>
    <property type="match status" value="1"/>
</dbReference>